<name>A0AAD8S7A1_LOLMU</name>
<dbReference type="PROSITE" id="PS01159">
    <property type="entry name" value="WW_DOMAIN_1"/>
    <property type="match status" value="1"/>
</dbReference>
<keyword evidence="4" id="KW-1185">Reference proteome</keyword>
<dbReference type="EMBL" id="JAUUTY010000004">
    <property type="protein sequence ID" value="KAK1646151.1"/>
    <property type="molecule type" value="Genomic_DNA"/>
</dbReference>
<dbReference type="InterPro" id="IPR001202">
    <property type="entry name" value="WW_dom"/>
</dbReference>
<dbReference type="SMART" id="SM00456">
    <property type="entry name" value="WW"/>
    <property type="match status" value="2"/>
</dbReference>
<evidence type="ECO:0000313" key="4">
    <source>
        <dbReference type="Proteomes" id="UP001231189"/>
    </source>
</evidence>
<evidence type="ECO:0000256" key="1">
    <source>
        <dbReference type="SAM" id="MobiDB-lite"/>
    </source>
</evidence>
<dbReference type="AlphaFoldDB" id="A0AAD8S7A1"/>
<evidence type="ECO:0000259" key="2">
    <source>
        <dbReference type="PROSITE" id="PS50020"/>
    </source>
</evidence>
<feature type="compositionally biased region" description="Polar residues" evidence="1">
    <location>
        <begin position="246"/>
        <end position="255"/>
    </location>
</feature>
<organism evidence="3 4">
    <name type="scientific">Lolium multiflorum</name>
    <name type="common">Italian ryegrass</name>
    <name type="synonym">Lolium perenne subsp. multiflorum</name>
    <dbReference type="NCBI Taxonomy" id="4521"/>
    <lineage>
        <taxon>Eukaryota</taxon>
        <taxon>Viridiplantae</taxon>
        <taxon>Streptophyta</taxon>
        <taxon>Embryophyta</taxon>
        <taxon>Tracheophyta</taxon>
        <taxon>Spermatophyta</taxon>
        <taxon>Magnoliopsida</taxon>
        <taxon>Liliopsida</taxon>
        <taxon>Poales</taxon>
        <taxon>Poaceae</taxon>
        <taxon>BOP clade</taxon>
        <taxon>Pooideae</taxon>
        <taxon>Poodae</taxon>
        <taxon>Poeae</taxon>
        <taxon>Poeae Chloroplast Group 2 (Poeae type)</taxon>
        <taxon>Loliodinae</taxon>
        <taxon>Loliinae</taxon>
        <taxon>Lolium</taxon>
    </lineage>
</organism>
<reference evidence="3" key="1">
    <citation type="submission" date="2023-07" db="EMBL/GenBank/DDBJ databases">
        <title>A chromosome-level genome assembly of Lolium multiflorum.</title>
        <authorList>
            <person name="Chen Y."/>
            <person name="Copetti D."/>
            <person name="Kolliker R."/>
            <person name="Studer B."/>
        </authorList>
    </citation>
    <scope>NUCLEOTIDE SEQUENCE</scope>
    <source>
        <strain evidence="3">02402/16</strain>
        <tissue evidence="3">Leaf</tissue>
    </source>
</reference>
<dbReference type="Gene3D" id="2.20.70.10">
    <property type="match status" value="2"/>
</dbReference>
<dbReference type="GO" id="GO:0071004">
    <property type="term" value="C:U2-type prespliceosome"/>
    <property type="evidence" value="ECO:0007669"/>
    <property type="project" value="TreeGrafter"/>
</dbReference>
<dbReference type="InterPro" id="IPR039726">
    <property type="entry name" value="Prp40-like"/>
</dbReference>
<sequence>MINSERRARWRISVFSEISHWILFNTAPAPQLTIQIMQPAQLPFQPVGQAMQGATGMLEPMPHFLQHKHHMLHSGHVLPATEAALPGEYMPMVDSIGRLAGWVFCIRRPNSLIGMAIGKPVGDVVMLPISYTKDTEWVSVLGQPWGTTGHHSALPLVSSSEPSSSEWGVCTAADGQKYYYNNRTKFSSWEKPAELMTPLERADATTDWKEYTTAGGHRYYYNKMTMQSVWTIPAELKRARELVEKASSQQPNRGTETAGISAGCTSVSREPSSVPANWSSCNMVGIVAPNTHDAAAVISERFDRVVDLNHA</sequence>
<dbReference type="GO" id="GO:0003723">
    <property type="term" value="F:RNA binding"/>
    <property type="evidence" value="ECO:0007669"/>
    <property type="project" value="TreeGrafter"/>
</dbReference>
<dbReference type="GO" id="GO:0005685">
    <property type="term" value="C:U1 snRNP"/>
    <property type="evidence" value="ECO:0007669"/>
    <property type="project" value="TreeGrafter"/>
</dbReference>
<protein>
    <recommendedName>
        <fullName evidence="2">WW domain-containing protein</fullName>
    </recommendedName>
</protein>
<evidence type="ECO:0000313" key="3">
    <source>
        <dbReference type="EMBL" id="KAK1646151.1"/>
    </source>
</evidence>
<feature type="domain" description="WW" evidence="2">
    <location>
        <begin position="161"/>
        <end position="194"/>
    </location>
</feature>
<dbReference type="PANTHER" id="PTHR11864:SF0">
    <property type="entry name" value="PRP40 PRE-MRNA PROCESSING FACTOR 40 HOMOLOG A (YEAST)"/>
    <property type="match status" value="1"/>
</dbReference>
<accession>A0AAD8S7A1</accession>
<feature type="region of interest" description="Disordered" evidence="1">
    <location>
        <begin position="244"/>
        <end position="273"/>
    </location>
</feature>
<dbReference type="Pfam" id="PF00397">
    <property type="entry name" value="WW"/>
    <property type="match status" value="1"/>
</dbReference>
<feature type="compositionally biased region" description="Polar residues" evidence="1">
    <location>
        <begin position="263"/>
        <end position="273"/>
    </location>
</feature>
<gene>
    <name evidence="3" type="ORF">QYE76_063956</name>
</gene>
<dbReference type="InterPro" id="IPR036020">
    <property type="entry name" value="WW_dom_sf"/>
</dbReference>
<dbReference type="SUPFAM" id="SSF51045">
    <property type="entry name" value="WW domain"/>
    <property type="match status" value="2"/>
</dbReference>
<proteinExistence type="predicted"/>
<dbReference type="GO" id="GO:0045292">
    <property type="term" value="P:mRNA cis splicing, via spliceosome"/>
    <property type="evidence" value="ECO:0007669"/>
    <property type="project" value="InterPro"/>
</dbReference>
<dbReference type="PANTHER" id="PTHR11864">
    <property type="entry name" value="PRE-MRNA-PROCESSING PROTEIN PRP40"/>
    <property type="match status" value="1"/>
</dbReference>
<dbReference type="Proteomes" id="UP001231189">
    <property type="component" value="Unassembled WGS sequence"/>
</dbReference>
<feature type="domain" description="WW" evidence="2">
    <location>
        <begin position="202"/>
        <end position="235"/>
    </location>
</feature>
<dbReference type="PROSITE" id="PS50020">
    <property type="entry name" value="WW_DOMAIN_2"/>
    <property type="match status" value="2"/>
</dbReference>
<comment type="caution">
    <text evidence="3">The sequence shown here is derived from an EMBL/GenBank/DDBJ whole genome shotgun (WGS) entry which is preliminary data.</text>
</comment>
<dbReference type="CDD" id="cd00201">
    <property type="entry name" value="WW"/>
    <property type="match status" value="2"/>
</dbReference>